<evidence type="ECO:0000256" key="3">
    <source>
        <dbReference type="ARBA" id="ARBA00023136"/>
    </source>
</evidence>
<feature type="transmembrane region" description="Helical" evidence="4">
    <location>
        <begin position="55"/>
        <end position="77"/>
    </location>
</feature>
<organism evidence="5 6">
    <name type="scientific">Aduncisulcus paluster</name>
    <dbReference type="NCBI Taxonomy" id="2918883"/>
    <lineage>
        <taxon>Eukaryota</taxon>
        <taxon>Metamonada</taxon>
        <taxon>Carpediemonas-like organisms</taxon>
        <taxon>Aduncisulcus</taxon>
    </lineage>
</organism>
<protein>
    <submittedName>
        <fullName evidence="5">Sodium:dicarboxylate symporter like protein</fullName>
    </submittedName>
</protein>
<dbReference type="SUPFAM" id="SSF118215">
    <property type="entry name" value="Proton glutamate symport protein"/>
    <property type="match status" value="1"/>
</dbReference>
<sequence>MTQSTNIFKRIASGSLVVQIMIGIAAGIALATVAPEAAKSISILEKGAHTNMRSIISLYLIGTFMSALVAVTMSFLMPTTLTLVATETSATPPGGIAEVLNTLLFKIVDNPVNALYSGNFI</sequence>
<dbReference type="EMBL" id="BQXS01001011">
    <property type="protein sequence ID" value="GKT29955.1"/>
    <property type="molecule type" value="Genomic_DNA"/>
</dbReference>
<evidence type="ECO:0000313" key="6">
    <source>
        <dbReference type="Proteomes" id="UP001057375"/>
    </source>
</evidence>
<evidence type="ECO:0000256" key="2">
    <source>
        <dbReference type="ARBA" id="ARBA00022989"/>
    </source>
</evidence>
<keyword evidence="3 4" id="KW-0472">Membrane</keyword>
<evidence type="ECO:0000313" key="5">
    <source>
        <dbReference type="EMBL" id="GKT29955.1"/>
    </source>
</evidence>
<keyword evidence="1 4" id="KW-0812">Transmembrane</keyword>
<dbReference type="InterPro" id="IPR036458">
    <property type="entry name" value="Na:dicarbo_symporter_sf"/>
</dbReference>
<proteinExistence type="predicted"/>
<keyword evidence="2 4" id="KW-1133">Transmembrane helix</keyword>
<gene>
    <name evidence="5" type="ORF">ADUPG1_001313</name>
</gene>
<feature type="non-terminal residue" evidence="5">
    <location>
        <position position="121"/>
    </location>
</feature>
<comment type="caution">
    <text evidence="5">The sequence shown here is derived from an EMBL/GenBank/DDBJ whole genome shotgun (WGS) entry which is preliminary data.</text>
</comment>
<name>A0ABQ5KBM2_9EUKA</name>
<evidence type="ECO:0000256" key="4">
    <source>
        <dbReference type="SAM" id="Phobius"/>
    </source>
</evidence>
<keyword evidence="6" id="KW-1185">Reference proteome</keyword>
<dbReference type="Proteomes" id="UP001057375">
    <property type="component" value="Unassembled WGS sequence"/>
</dbReference>
<feature type="transmembrane region" description="Helical" evidence="4">
    <location>
        <begin position="12"/>
        <end position="34"/>
    </location>
</feature>
<evidence type="ECO:0000256" key="1">
    <source>
        <dbReference type="ARBA" id="ARBA00022692"/>
    </source>
</evidence>
<accession>A0ABQ5KBM2</accession>
<reference evidence="5" key="1">
    <citation type="submission" date="2022-03" db="EMBL/GenBank/DDBJ databases">
        <title>Draft genome sequence of Aduncisulcus paluster, a free-living microaerophilic Fornicata.</title>
        <authorList>
            <person name="Yuyama I."/>
            <person name="Kume K."/>
            <person name="Tamura T."/>
            <person name="Inagaki Y."/>
            <person name="Hashimoto T."/>
        </authorList>
    </citation>
    <scope>NUCLEOTIDE SEQUENCE</scope>
    <source>
        <strain evidence="5">NY0171</strain>
    </source>
</reference>